<evidence type="ECO:0000256" key="5">
    <source>
        <dbReference type="ARBA" id="ARBA00022989"/>
    </source>
</evidence>
<evidence type="ECO:0000256" key="4">
    <source>
        <dbReference type="ARBA" id="ARBA00022737"/>
    </source>
</evidence>
<feature type="domain" description="SRCR" evidence="10">
    <location>
        <begin position="38"/>
        <end position="138"/>
    </location>
</feature>
<protein>
    <recommendedName>
        <fullName evidence="10">SRCR domain-containing protein</fullName>
    </recommendedName>
</protein>
<feature type="domain" description="SRCR" evidence="10">
    <location>
        <begin position="443"/>
        <end position="544"/>
    </location>
</feature>
<dbReference type="FunFam" id="3.10.250.10:FF:000006">
    <property type="entry name" value="neurotrypsin isoform X2"/>
    <property type="match status" value="1"/>
</dbReference>
<dbReference type="PROSITE" id="PS00420">
    <property type="entry name" value="SRCR_1"/>
    <property type="match status" value="2"/>
</dbReference>
<organism evidence="11 12">
    <name type="scientific">Sinocyclocheilus anshuiensis</name>
    <dbReference type="NCBI Taxonomy" id="1608454"/>
    <lineage>
        <taxon>Eukaryota</taxon>
        <taxon>Metazoa</taxon>
        <taxon>Chordata</taxon>
        <taxon>Craniata</taxon>
        <taxon>Vertebrata</taxon>
        <taxon>Euteleostomi</taxon>
        <taxon>Actinopterygii</taxon>
        <taxon>Neopterygii</taxon>
        <taxon>Teleostei</taxon>
        <taxon>Ostariophysi</taxon>
        <taxon>Cypriniformes</taxon>
        <taxon>Cyprinidae</taxon>
        <taxon>Cyprininae</taxon>
        <taxon>Sinocyclocheilus</taxon>
    </lineage>
</organism>
<evidence type="ECO:0000256" key="6">
    <source>
        <dbReference type="ARBA" id="ARBA00023136"/>
    </source>
</evidence>
<reference evidence="11" key="2">
    <citation type="submission" date="2025-09" db="UniProtKB">
        <authorList>
            <consortium name="Ensembl"/>
        </authorList>
    </citation>
    <scope>IDENTIFICATION</scope>
</reference>
<dbReference type="GO" id="GO:0016020">
    <property type="term" value="C:membrane"/>
    <property type="evidence" value="ECO:0007669"/>
    <property type="project" value="UniProtKB-SubCell"/>
</dbReference>
<feature type="disulfide bond" evidence="9">
    <location>
        <begin position="687"/>
        <end position="751"/>
    </location>
</feature>
<comment type="caution">
    <text evidence="9">Lacks conserved residue(s) required for the propagation of feature annotation.</text>
</comment>
<feature type="domain" description="SRCR" evidence="10">
    <location>
        <begin position="342"/>
        <end position="440"/>
    </location>
</feature>
<keyword evidence="4" id="KW-0677">Repeat</keyword>
<sequence>MFVNVIYFQSYYVVVYKFMITKSLSFSLFPSLLDVMHVRLVNGNSPCAGRVEVHHRGQWGTVCGGGWDMADAAVVCRELDCGEPVDALGLAHFGQGSGPIWMSVLMCLGTESTLKNCGSAGWNKPVCTHNHDAGVICSGHKRSRLADGSNLCSGRLEILHDQTWVSVCDADFDQQAAEVVCRELDCGAPVQVLGAAAFGKGDAQMWTQEIQCRGNESHISFCSVSSLKHNCTFDNIVGLICSGYTDLRLINGSVTCSGRVDLQFLKEWGTVCDACWDMAAANVLCGQLNCGIAVSVVGSDWFGEGSGEIWADVFDCDGNETKLSECSISSWSRAECSHRRDVGVICSERQCEGEVEVFIHQVWRRVLLDSWSLTESSVVCRQLGCGSVLNFYGSSSSSPEHSHECVTGFQCSGSEAHLGNCSSPQTLNCSSTQQLSITCRGSIRLVGSGGDCAGRLEVFHSGSWGTVCDDSWDIKDAHVVCRQLQCGVALSNQQVPAWFGPGSGPIWLDEVECEGNETSLWSCSSPGWGKHDCQHKEDVGVVCSEFKEIRLTEGCEGNVEVFYNGSWGNVCYNKMDRDTASLICQELNCGRSGVLSDSTSRVKSAPNWLDKVTCRPHDSSLWQCPSSFWGQNNCGDDEVAKIICSGKTDLKPTQTSCHHLPLRLSGGEGRCSGRLEVYHNAVWGSVCDDQWDISDAQVVCRQLGCGAALRADGNSTISAGEGVVWLNRVECRGNEIHLWDCPLSLKNHTDCSHKEHARLTCAEHLPLRLSGGDGRCSGRLEVYHNAVWGSVCDDQWDISDAQVVCRQLGCGAALRADGNSVFGAGAGEGVVWLNRVECRGNEIHLWDCPLSLKNHTDCSHKEHARLTCADSVSVRLVNGNNPCAGRVEVYKDGQWGTVCHYYWDIADAEVVCRELECGTAVKATYDAHFGQGSGPISMAYVYCSGSETALKDCRSQSQYAQRCNHNEDAGVICSGKLLQTSACYFITLFHNSHSSNILMLVFTNITINLMKQAVYYKLMDGK</sequence>
<keyword evidence="7 9" id="KW-1015">Disulfide bond</keyword>
<evidence type="ECO:0000256" key="7">
    <source>
        <dbReference type="ARBA" id="ARBA00023157"/>
    </source>
</evidence>
<dbReference type="Proteomes" id="UP000472260">
    <property type="component" value="Unassembled WGS sequence"/>
</dbReference>
<keyword evidence="5" id="KW-1133">Transmembrane helix</keyword>
<dbReference type="InterPro" id="IPR001190">
    <property type="entry name" value="SRCR"/>
</dbReference>
<dbReference type="PROSITE" id="PS50287">
    <property type="entry name" value="SRCR_2"/>
    <property type="match status" value="9"/>
</dbReference>
<dbReference type="Pfam" id="PF00530">
    <property type="entry name" value="SRCR"/>
    <property type="match status" value="9"/>
</dbReference>
<feature type="disulfide bond" evidence="9">
    <location>
        <begin position="411"/>
        <end position="421"/>
    </location>
</feature>
<evidence type="ECO:0000256" key="3">
    <source>
        <dbReference type="ARBA" id="ARBA00022729"/>
    </source>
</evidence>
<dbReference type="SMART" id="SM00202">
    <property type="entry name" value="SR"/>
    <property type="match status" value="9"/>
</dbReference>
<feature type="domain" description="SRCR" evidence="10">
    <location>
        <begin position="662"/>
        <end position="762"/>
    </location>
</feature>
<evidence type="ECO:0000313" key="12">
    <source>
        <dbReference type="Proteomes" id="UP000472260"/>
    </source>
</evidence>
<feature type="domain" description="SRCR" evidence="10">
    <location>
        <begin position="247"/>
        <end position="347"/>
    </location>
</feature>
<dbReference type="SUPFAM" id="SSF56487">
    <property type="entry name" value="SRCR-like"/>
    <property type="match status" value="9"/>
</dbReference>
<keyword evidence="3" id="KW-0732">Signal</keyword>
<dbReference type="FunFam" id="3.10.250.10:FF:000016">
    <property type="entry name" value="Scavenger receptor cysteine-rich protein type 12"/>
    <property type="match status" value="1"/>
</dbReference>
<dbReference type="Gene3D" id="3.10.250.10">
    <property type="entry name" value="SRCR-like domain"/>
    <property type="match status" value="9"/>
</dbReference>
<feature type="disulfide bond" evidence="9">
    <location>
        <begin position="76"/>
        <end position="137"/>
    </location>
</feature>
<feature type="disulfide bond" evidence="9">
    <location>
        <begin position="513"/>
        <end position="523"/>
    </location>
</feature>
<comment type="subcellular location">
    <subcellularLocation>
        <location evidence="1">Membrane</location>
        <topology evidence="1">Single-pass membrane protein</topology>
    </subcellularLocation>
</comment>
<keyword evidence="8" id="KW-0325">Glycoprotein</keyword>
<dbReference type="InterPro" id="IPR036772">
    <property type="entry name" value="SRCR-like_dom_sf"/>
</dbReference>
<feature type="disulfide bond" evidence="9">
    <location>
        <begin position="943"/>
        <end position="953"/>
    </location>
</feature>
<feature type="domain" description="SRCR" evidence="10">
    <location>
        <begin position="143"/>
        <end position="242"/>
    </location>
</feature>
<dbReference type="FunFam" id="3.10.250.10:FF:000013">
    <property type="entry name" value="CD163 molecule like 1"/>
    <property type="match status" value="1"/>
</dbReference>
<feature type="domain" description="SRCR" evidence="10">
    <location>
        <begin position="549"/>
        <end position="645"/>
    </location>
</feature>
<feature type="disulfide bond" evidence="9">
    <location>
        <begin position="63"/>
        <end position="127"/>
    </location>
</feature>
<feature type="domain" description="SRCR" evidence="10">
    <location>
        <begin position="874"/>
        <end position="974"/>
    </location>
</feature>
<evidence type="ECO:0000256" key="8">
    <source>
        <dbReference type="ARBA" id="ARBA00023180"/>
    </source>
</evidence>
<feature type="disulfide bond" evidence="9">
    <location>
        <begin position="838"/>
        <end position="848"/>
    </location>
</feature>
<feature type="disulfide bond" evidence="9">
    <location>
        <begin position="731"/>
        <end position="741"/>
    </location>
</feature>
<feature type="disulfide bond" evidence="9">
    <location>
        <begin position="272"/>
        <end position="336"/>
    </location>
</feature>
<feature type="disulfide bond" evidence="9">
    <location>
        <begin position="899"/>
        <end position="963"/>
    </location>
</feature>
<dbReference type="PANTHER" id="PTHR19331">
    <property type="entry name" value="SCAVENGER RECEPTOR DOMAIN-CONTAINING"/>
    <property type="match status" value="1"/>
</dbReference>
<feature type="disulfide bond" evidence="9">
    <location>
        <begin position="912"/>
        <end position="973"/>
    </location>
</feature>
<dbReference type="FunFam" id="3.10.250.10:FF:000002">
    <property type="entry name" value="Scavenger receptor cysteine-rich type 1 protein M130"/>
    <property type="match status" value="2"/>
</dbReference>
<accession>A0A671NKL0</accession>
<feature type="disulfide bond" evidence="9">
    <location>
        <begin position="700"/>
        <end position="761"/>
    </location>
</feature>
<proteinExistence type="predicted"/>
<feature type="disulfide bond" evidence="9">
    <location>
        <begin position="107"/>
        <end position="117"/>
    </location>
</feature>
<dbReference type="PANTHER" id="PTHR19331:SF468">
    <property type="entry name" value="SCAVENGER RECEPTOR CYSTEINE-RICH TYPE 1 PROTEIN M160"/>
    <property type="match status" value="1"/>
</dbReference>
<feature type="disulfide bond" evidence="9">
    <location>
        <begin position="285"/>
        <end position="346"/>
    </location>
</feature>
<reference evidence="11" key="1">
    <citation type="submission" date="2025-08" db="UniProtKB">
        <authorList>
            <consortium name="Ensembl"/>
        </authorList>
    </citation>
    <scope>IDENTIFICATION</scope>
</reference>
<feature type="domain" description="SRCR" evidence="10">
    <location>
        <begin position="767"/>
        <end position="869"/>
    </location>
</feature>
<evidence type="ECO:0000259" key="10">
    <source>
        <dbReference type="PROSITE" id="PS50287"/>
    </source>
</evidence>
<dbReference type="AlphaFoldDB" id="A0A671NKL0"/>
<dbReference type="PRINTS" id="PR00258">
    <property type="entry name" value="SPERACTRCPTR"/>
</dbReference>
<feature type="disulfide bond" evidence="9">
    <location>
        <begin position="316"/>
        <end position="326"/>
    </location>
</feature>
<evidence type="ECO:0000256" key="2">
    <source>
        <dbReference type="ARBA" id="ARBA00022692"/>
    </source>
</evidence>
<dbReference type="FunFam" id="3.10.250.10:FF:000009">
    <property type="entry name" value="WC1"/>
    <property type="match status" value="3"/>
</dbReference>
<evidence type="ECO:0000256" key="1">
    <source>
        <dbReference type="ARBA" id="ARBA00004167"/>
    </source>
</evidence>
<feature type="disulfide bond" evidence="9">
    <location>
        <begin position="614"/>
        <end position="624"/>
    </location>
</feature>
<keyword evidence="2" id="KW-0812">Transmembrane</keyword>
<name>A0A671NKL0_9TELE</name>
<evidence type="ECO:0000313" key="11">
    <source>
        <dbReference type="Ensembl" id="ENSSANP00000046046.1"/>
    </source>
</evidence>
<dbReference type="FunFam" id="3.10.250.10:FF:000012">
    <property type="entry name" value="CD163 molecule like 1"/>
    <property type="match status" value="1"/>
</dbReference>
<evidence type="ECO:0000256" key="9">
    <source>
        <dbReference type="PROSITE-ProRule" id="PRU00196"/>
    </source>
</evidence>
<keyword evidence="12" id="KW-1185">Reference proteome</keyword>
<dbReference type="Ensembl" id="ENSSANT00000048989.1">
    <property type="protein sequence ID" value="ENSSANP00000046046.1"/>
    <property type="gene ID" value="ENSSANG00000023284.1"/>
</dbReference>
<feature type="disulfide bond" evidence="9">
    <location>
        <begin position="212"/>
        <end position="222"/>
    </location>
</feature>
<keyword evidence="6" id="KW-0472">Membrane</keyword>